<evidence type="ECO:0000313" key="8">
    <source>
        <dbReference type="EMBL" id="KIL67588.1"/>
    </source>
</evidence>
<feature type="compositionally biased region" description="Polar residues" evidence="5">
    <location>
        <begin position="398"/>
        <end position="409"/>
    </location>
</feature>
<feature type="domain" description="Protein kinase" evidence="6">
    <location>
        <begin position="916"/>
        <end position="1256"/>
    </location>
</feature>
<dbReference type="Gene3D" id="6.10.20.170">
    <property type="match status" value="1"/>
</dbReference>
<dbReference type="EMBL" id="KN818231">
    <property type="protein sequence ID" value="KIL67588.1"/>
    <property type="molecule type" value="Genomic_DNA"/>
</dbReference>
<dbReference type="SMART" id="SM00220">
    <property type="entry name" value="S_TKc"/>
    <property type="match status" value="1"/>
</dbReference>
<dbReference type="Gene3D" id="1.10.510.10">
    <property type="entry name" value="Transferase(Phosphotransferase) domain 1"/>
    <property type="match status" value="1"/>
</dbReference>
<feature type="region of interest" description="Disordered" evidence="5">
    <location>
        <begin position="334"/>
        <end position="368"/>
    </location>
</feature>
<organism evidence="8 9">
    <name type="scientific">Amanita muscaria (strain Koide BX008)</name>
    <dbReference type="NCBI Taxonomy" id="946122"/>
    <lineage>
        <taxon>Eukaryota</taxon>
        <taxon>Fungi</taxon>
        <taxon>Dikarya</taxon>
        <taxon>Basidiomycota</taxon>
        <taxon>Agaricomycotina</taxon>
        <taxon>Agaricomycetes</taxon>
        <taxon>Agaricomycetidae</taxon>
        <taxon>Agaricales</taxon>
        <taxon>Pluteineae</taxon>
        <taxon>Amanitaceae</taxon>
        <taxon>Amanita</taxon>
    </lineage>
</organism>
<dbReference type="SUPFAM" id="SSF56112">
    <property type="entry name" value="Protein kinase-like (PK-like)"/>
    <property type="match status" value="1"/>
</dbReference>
<dbReference type="PANTHER" id="PTHR14030:SF4">
    <property type="entry name" value="BUB1 KINASE, ISOFORM A-RELATED"/>
    <property type="match status" value="1"/>
</dbReference>
<dbReference type="GO" id="GO:0004672">
    <property type="term" value="F:protein kinase activity"/>
    <property type="evidence" value="ECO:0007669"/>
    <property type="project" value="InterPro"/>
</dbReference>
<sequence length="1256" mass="139362">MAPSRLSPEDRERERQRYKTKLAKALTEEDDPLAVYYQFVEWTLKQYGEKDTKSGLKPLLEEATRVFKEDQVYKTDLRYLKLWSLHVRQLPRADGIGVYASLLSNNIGTDYSMLYEEYAHLLEKDGKVEEANSIYCKGIERNARPRERLKNRYREFQSRSSSKPSTSNNPPSAPSPSSQLQRAASVTMISTSSTPQSRYAVMLAPPAPGKRPEKFRFNISLLFTEESGEYSIQEARAKSMGLLGKKWAPLSVANLSQSSASTIGDDANTDMQKSTRTGNVLRRKSLYGGGAEPTVTINTKEALADVFGMYNSPDKTRSMGLTGTKHAPLKKVEPITPIAQPRFTATNENENRSRNENDPPHNFKTPTATFRPFVDENANANHITPATGKFTPFVDPSANKTPSATNSRPVLSIKETSLASSSKSSSSPRSVEFSSIATPSSSEAVFSKVFTPAGREQTPPLAPLREAFTDHHGKPQSKFKLPTHERAQSHSALSSPSACSEVASSSKNVHPFRPLVDSENAWTPFKVFSRPPDQEHAQSASHEPQTASGDSGSSNLGKENPFTPKTPVAAPDTKPPAFTPFRDENKASTFGAATPAFKPFVDPADKENAPAAPASVFAKPGHLLVEAQPRAVLASNAGWPSSGVSSSSSSSFSDLAEIPEHAVQYEDEYDDDEYDEEGDDLDQAQGMAAHSLQQHGVETDSEYEYEGESFQDAHHHHHYQDPEGIPLGGRFGQINVMTPITERTIEYTMNTCAGTPSDRLRSNEDMGKYFDEGEEEDGDFDMREFTGYQHRSELNAQRAAERLAAELQAEEEEENSLERNKDALYPHGGGEYPGGLSLADTLTLSSKFKPPNPCNPFDAAILSTLLSRIPLDSHFYDLRNQESGMLDALQKFTKSSGRKSGVDLAYFSLNLNDQRFSVSEKLGEGGFGSVFKARILGARPPDSDEDEEEDLEDGDESALSYVALKVVRPRNLWEYHVLRRLHSALPPVARRSVVLPHCLYAFNDESFLVLDFCPQGTLLTTVNNAVAAGVSQQGGSLDELLVMFFSIELLRLVEAMHSVGFIHGDLKIDNCLLRLEDVPGGVSAWSSMYQSSGESGWASKGLRIIDFGRTIDTRLFPNDQQYLAEWETDERDCFEARENQPWTYQADYFGLAGIIYCMLFGKYLQTSSIVVTQKGDLGRRYKIGTPFKRYWQADLWNRIFDILLNPSLVRADSSLPLCGELGELRKDMEKWLRANCNRSSNTLKGLLKKVEMASLR</sequence>
<feature type="compositionally biased region" description="Basic and acidic residues" evidence="5">
    <location>
        <begin position="147"/>
        <end position="157"/>
    </location>
</feature>
<feature type="region of interest" description="Disordered" evidence="5">
    <location>
        <begin position="147"/>
        <end position="191"/>
    </location>
</feature>
<proteinExistence type="predicted"/>
<dbReference type="OrthoDB" id="248495at2759"/>
<keyword evidence="3" id="KW-0995">Kinetochore</keyword>
<feature type="compositionally biased region" description="Low complexity" evidence="5">
    <location>
        <begin position="158"/>
        <end position="178"/>
    </location>
</feature>
<dbReference type="GO" id="GO:0005524">
    <property type="term" value="F:ATP binding"/>
    <property type="evidence" value="ECO:0007669"/>
    <property type="project" value="InterPro"/>
</dbReference>
<dbReference type="InterPro" id="IPR011009">
    <property type="entry name" value="Kinase-like_dom_sf"/>
</dbReference>
<feature type="region of interest" description="Disordered" evidence="5">
    <location>
        <begin position="466"/>
        <end position="513"/>
    </location>
</feature>
<keyword evidence="9" id="KW-1185">Reference proteome</keyword>
<dbReference type="AlphaFoldDB" id="A0A0C2XFF6"/>
<dbReference type="GO" id="GO:0005634">
    <property type="term" value="C:nucleus"/>
    <property type="evidence" value="ECO:0007669"/>
    <property type="project" value="TreeGrafter"/>
</dbReference>
<dbReference type="InParanoid" id="A0A0C2XFF6"/>
<dbReference type="PROSITE" id="PS51489">
    <property type="entry name" value="BUB1_N"/>
    <property type="match status" value="1"/>
</dbReference>
<evidence type="ECO:0000256" key="2">
    <source>
        <dbReference type="ARBA" id="ARBA00022454"/>
    </source>
</evidence>
<dbReference type="InterPro" id="IPR012572">
    <property type="entry name" value="Mad3/Bub1_II"/>
</dbReference>
<dbReference type="GO" id="GO:0051754">
    <property type="term" value="P:meiotic sister chromatid cohesion, centromeric"/>
    <property type="evidence" value="ECO:0007669"/>
    <property type="project" value="TreeGrafter"/>
</dbReference>
<evidence type="ECO:0000256" key="4">
    <source>
        <dbReference type="ARBA" id="ARBA00023328"/>
    </source>
</evidence>
<keyword evidence="2" id="KW-0158">Chromosome</keyword>
<feature type="compositionally biased region" description="Low complexity" evidence="5">
    <location>
        <begin position="489"/>
        <end position="506"/>
    </location>
</feature>
<evidence type="ECO:0000256" key="3">
    <source>
        <dbReference type="ARBA" id="ARBA00022838"/>
    </source>
</evidence>
<name>A0A0C2XFF6_AMAMK</name>
<dbReference type="FunCoup" id="A0A0C2XFF6">
    <property type="interactions" value="178"/>
</dbReference>
<dbReference type="SMART" id="SM00777">
    <property type="entry name" value="Mad3_BUB1_I"/>
    <property type="match status" value="1"/>
</dbReference>
<gene>
    <name evidence="8" type="ORF">M378DRAFT_122669</name>
</gene>
<dbReference type="Pfam" id="PF00069">
    <property type="entry name" value="Pkinase"/>
    <property type="match status" value="1"/>
</dbReference>
<evidence type="ECO:0000256" key="5">
    <source>
        <dbReference type="SAM" id="MobiDB-lite"/>
    </source>
</evidence>
<evidence type="ECO:0000313" key="9">
    <source>
        <dbReference type="Proteomes" id="UP000054549"/>
    </source>
</evidence>
<dbReference type="InterPro" id="IPR008271">
    <property type="entry name" value="Ser/Thr_kinase_AS"/>
</dbReference>
<accession>A0A0C2XFF6</accession>
<feature type="domain" description="BUB1 N-terminal" evidence="7">
    <location>
        <begin position="11"/>
        <end position="182"/>
    </location>
</feature>
<dbReference type="CDD" id="cd13981">
    <property type="entry name" value="STKc_Bub1_BubR1"/>
    <property type="match status" value="1"/>
</dbReference>
<dbReference type="PROSITE" id="PS00108">
    <property type="entry name" value="PROTEIN_KINASE_ST"/>
    <property type="match status" value="1"/>
</dbReference>
<dbReference type="InterPro" id="IPR000719">
    <property type="entry name" value="Prot_kinase_dom"/>
</dbReference>
<comment type="subcellular location">
    <subcellularLocation>
        <location evidence="1">Chromosome</location>
        <location evidence="1">Centromere</location>
        <location evidence="1">Kinetochore</location>
    </subcellularLocation>
</comment>
<feature type="compositionally biased region" description="Polar residues" evidence="5">
    <location>
        <begin position="537"/>
        <end position="557"/>
    </location>
</feature>
<protein>
    <submittedName>
        <fullName evidence="8">Uncharacterized protein</fullName>
    </submittedName>
</protein>
<dbReference type="InterPro" id="IPR013212">
    <property type="entry name" value="Mad3/Bub1_I"/>
</dbReference>
<dbReference type="PROSITE" id="PS50011">
    <property type="entry name" value="PROTEIN_KINASE_DOM"/>
    <property type="match status" value="1"/>
</dbReference>
<dbReference type="Pfam" id="PF08171">
    <property type="entry name" value="Mad3_BUB1_II"/>
    <property type="match status" value="1"/>
</dbReference>
<feature type="region of interest" description="Disordered" evidence="5">
    <location>
        <begin position="525"/>
        <end position="586"/>
    </location>
</feature>
<feature type="region of interest" description="Disordered" evidence="5">
    <location>
        <begin position="382"/>
        <end position="438"/>
    </location>
</feature>
<dbReference type="Proteomes" id="UP000054549">
    <property type="component" value="Unassembled WGS sequence"/>
</dbReference>
<dbReference type="GO" id="GO:0007094">
    <property type="term" value="P:mitotic spindle assembly checkpoint signaling"/>
    <property type="evidence" value="ECO:0007669"/>
    <property type="project" value="InterPro"/>
</dbReference>
<evidence type="ECO:0000259" key="6">
    <source>
        <dbReference type="PROSITE" id="PS50011"/>
    </source>
</evidence>
<keyword evidence="4" id="KW-0137">Centromere</keyword>
<evidence type="ECO:0000259" key="7">
    <source>
        <dbReference type="PROSITE" id="PS51489"/>
    </source>
</evidence>
<dbReference type="Gene3D" id="1.25.40.430">
    <property type="match status" value="1"/>
</dbReference>
<feature type="compositionally biased region" description="Low complexity" evidence="5">
    <location>
        <begin position="417"/>
        <end position="435"/>
    </location>
</feature>
<dbReference type="HOGENOM" id="CLU_002115_1_0_1"/>
<dbReference type="STRING" id="946122.A0A0C2XFF6"/>
<reference evidence="8 9" key="1">
    <citation type="submission" date="2014-04" db="EMBL/GenBank/DDBJ databases">
        <title>Evolutionary Origins and Diversification of the Mycorrhizal Mutualists.</title>
        <authorList>
            <consortium name="DOE Joint Genome Institute"/>
            <consortium name="Mycorrhizal Genomics Consortium"/>
            <person name="Kohler A."/>
            <person name="Kuo A."/>
            <person name="Nagy L.G."/>
            <person name="Floudas D."/>
            <person name="Copeland A."/>
            <person name="Barry K.W."/>
            <person name="Cichocki N."/>
            <person name="Veneault-Fourrey C."/>
            <person name="LaButti K."/>
            <person name="Lindquist E.A."/>
            <person name="Lipzen A."/>
            <person name="Lundell T."/>
            <person name="Morin E."/>
            <person name="Murat C."/>
            <person name="Riley R."/>
            <person name="Ohm R."/>
            <person name="Sun H."/>
            <person name="Tunlid A."/>
            <person name="Henrissat B."/>
            <person name="Grigoriev I.V."/>
            <person name="Hibbett D.S."/>
            <person name="Martin F."/>
        </authorList>
    </citation>
    <scope>NUCLEOTIDE SEQUENCE [LARGE SCALE GENOMIC DNA]</scope>
    <source>
        <strain evidence="8 9">Koide BX008</strain>
    </source>
</reference>
<dbReference type="Pfam" id="PF08311">
    <property type="entry name" value="Mad3_BUB1_I"/>
    <property type="match status" value="1"/>
</dbReference>
<dbReference type="GO" id="GO:0032991">
    <property type="term" value="C:protein-containing complex"/>
    <property type="evidence" value="ECO:0007669"/>
    <property type="project" value="UniProtKB-ARBA"/>
</dbReference>
<feature type="region of interest" description="Disordered" evidence="5">
    <location>
        <begin position="805"/>
        <end position="828"/>
    </location>
</feature>
<feature type="compositionally biased region" description="Basic and acidic residues" evidence="5">
    <location>
        <begin position="349"/>
        <end position="361"/>
    </location>
</feature>
<dbReference type="GO" id="GO:0000776">
    <property type="term" value="C:kinetochore"/>
    <property type="evidence" value="ECO:0007669"/>
    <property type="project" value="UniProtKB-KW"/>
</dbReference>
<dbReference type="PANTHER" id="PTHR14030">
    <property type="entry name" value="MITOTIC CHECKPOINT SERINE/THREONINE-PROTEIN KINASE BUB1"/>
    <property type="match status" value="1"/>
</dbReference>
<feature type="compositionally biased region" description="Polar residues" evidence="5">
    <location>
        <begin position="179"/>
        <end position="191"/>
    </location>
</feature>
<evidence type="ECO:0000256" key="1">
    <source>
        <dbReference type="ARBA" id="ARBA00004629"/>
    </source>
</evidence>
<dbReference type="InterPro" id="IPR015661">
    <property type="entry name" value="Bub1/Mad3"/>
</dbReference>